<comment type="caution">
    <text evidence="2">The sequence shown here is derived from an EMBL/GenBank/DDBJ whole genome shotgun (WGS) entry which is preliminary data.</text>
</comment>
<reference evidence="2 3" key="1">
    <citation type="submission" date="2023-02" db="EMBL/GenBank/DDBJ databases">
        <title>Bacterial whole genomic sequence of Curvibacter sp. HBC61.</title>
        <authorList>
            <person name="Le V."/>
            <person name="Ko S.-R."/>
            <person name="Ahn C.-Y."/>
            <person name="Oh H.-M."/>
        </authorList>
    </citation>
    <scope>NUCLEOTIDE SEQUENCE [LARGE SCALE GENOMIC DNA]</scope>
    <source>
        <strain evidence="2 3">HBC61</strain>
    </source>
</reference>
<dbReference type="Proteomes" id="UP001528673">
    <property type="component" value="Unassembled WGS sequence"/>
</dbReference>
<evidence type="ECO:0000313" key="3">
    <source>
        <dbReference type="Proteomes" id="UP001528673"/>
    </source>
</evidence>
<keyword evidence="3" id="KW-1185">Reference proteome</keyword>
<feature type="chain" id="PRO_5047530946" description="PEP-CTERM sorting domain-containing protein" evidence="1">
    <location>
        <begin position="20"/>
        <end position="281"/>
    </location>
</feature>
<name>A0ABT5MW75_9BURK</name>
<evidence type="ECO:0000313" key="2">
    <source>
        <dbReference type="EMBL" id="MDD0837579.1"/>
    </source>
</evidence>
<evidence type="ECO:0008006" key="4">
    <source>
        <dbReference type="Google" id="ProtNLM"/>
    </source>
</evidence>
<keyword evidence="1" id="KW-0732">Signal</keyword>
<proteinExistence type="predicted"/>
<evidence type="ECO:0000256" key="1">
    <source>
        <dbReference type="SAM" id="SignalP"/>
    </source>
</evidence>
<feature type="signal peptide" evidence="1">
    <location>
        <begin position="1"/>
        <end position="19"/>
    </location>
</feature>
<dbReference type="EMBL" id="JAQSIP010000001">
    <property type="protein sequence ID" value="MDD0837579.1"/>
    <property type="molecule type" value="Genomic_DNA"/>
</dbReference>
<protein>
    <recommendedName>
        <fullName evidence="4">PEP-CTERM sorting domain-containing protein</fullName>
    </recommendedName>
</protein>
<dbReference type="RefSeq" id="WP_273948760.1">
    <property type="nucleotide sequence ID" value="NZ_JAQSIP010000001.1"/>
</dbReference>
<sequence length="281" mass="29530">MNHARLLVLSAALCVSAHAFVPQAGVWVVNAENNGLPGRGLGIDVQNNIFAMQVFAYDADGRPAFFTAVGTLADQRVSTQMLRHQGGPSFGSGPRQAVTVGSVGTVSLRFTDGLNGFVTFPGETEKAISRLNFGYAANAANLKGVWVLTSYTPSGWVAEAPLLQTTLSSGTYGNGLVASADGRYGCENQTSGSYVGQILCIKLNASYSLEKIYAYRNSVNEGEGDWWPANGGTGYALYVKRLTSPSGNINGLLRAEDAVVDHAVAPLQAQLNALGAAPPLR</sequence>
<gene>
    <name evidence="2" type="ORF">PSQ40_03235</name>
</gene>
<accession>A0ABT5MW75</accession>
<organism evidence="2 3">
    <name type="scientific">Curvibacter cyanobacteriorum</name>
    <dbReference type="NCBI Taxonomy" id="3026422"/>
    <lineage>
        <taxon>Bacteria</taxon>
        <taxon>Pseudomonadati</taxon>
        <taxon>Pseudomonadota</taxon>
        <taxon>Betaproteobacteria</taxon>
        <taxon>Burkholderiales</taxon>
        <taxon>Comamonadaceae</taxon>
        <taxon>Curvibacter</taxon>
    </lineage>
</organism>